<dbReference type="GO" id="GO:0051301">
    <property type="term" value="P:cell division"/>
    <property type="evidence" value="ECO:0007669"/>
    <property type="project" value="UniProtKB-KW"/>
</dbReference>
<dbReference type="GO" id="GO:0005737">
    <property type="term" value="C:cytoplasm"/>
    <property type="evidence" value="ECO:0007669"/>
    <property type="project" value="TreeGrafter"/>
</dbReference>
<dbReference type="RefSeq" id="XP_062626162.1">
    <property type="nucleotide sequence ID" value="XM_062770178.1"/>
</dbReference>
<dbReference type="SUPFAM" id="SSF48452">
    <property type="entry name" value="TPR-like"/>
    <property type="match status" value="2"/>
</dbReference>
<organism evidence="5 6">
    <name type="scientific">Vanrija pseudolonga</name>
    <dbReference type="NCBI Taxonomy" id="143232"/>
    <lineage>
        <taxon>Eukaryota</taxon>
        <taxon>Fungi</taxon>
        <taxon>Dikarya</taxon>
        <taxon>Basidiomycota</taxon>
        <taxon>Agaricomycotina</taxon>
        <taxon>Tremellomycetes</taxon>
        <taxon>Trichosporonales</taxon>
        <taxon>Trichosporonaceae</taxon>
        <taxon>Vanrija</taxon>
    </lineage>
</organism>
<keyword evidence="5" id="KW-0131">Cell cycle</keyword>
<dbReference type="Gene3D" id="1.25.40.10">
    <property type="entry name" value="Tetratricopeptide repeat domain"/>
    <property type="match status" value="4"/>
</dbReference>
<dbReference type="EMBL" id="CP086716">
    <property type="protein sequence ID" value="WOO80130.1"/>
    <property type="molecule type" value="Genomic_DNA"/>
</dbReference>
<proteinExistence type="inferred from homology"/>
<sequence>MAPRPTSPHLAHRLRTLALTSPIQTAVFYARLYAALFPPTDAEHDSLHVLSLCLLAAGQPYPALHLVRDLADTDEPPQEHDEDMLRPAKRPGCYGCAVIVAKCCSKLGRFSEGEQVLERAIRRSVPMTLPTPTPSETAATASLLLASLSHKGKAPALAVEQYTRALAEDPWLWEAFTGLCDIGAAPTRDLVFPDPPSVARSSSQRTSRLPTLSPNPMPRSSASEVPNFLSRRQMSPLALSAAPSTSLFTPEVTTATAAAAPRLGMMGNPGAAWDTSLSMIADTTFPTIADAQSGPSIATRRPLPNLISSFIPSASSMIPAALRSTPNPPGELPSKPPAMKRPRGDRVVRKPAETPVGGPMTTESRLNGRDLKMMETNGGDKILEPPVRRSSRLNSTSKSTRIAREKRSARSQSVASSGSGHTEVTSPTTEAQIHAAVDDWLRDIVRRCGRAYRALGLYQCHEALSELDGLPLELQHSPWALDIAARCMYELSDYTKAQRAFKSLIEADPYRLESMELYSTLLWHMNDQAALSHLSQVLVSIDREAPQPWIAAGNCFSLQRDHDEAMRCFRRATQLDPGCAYAWTLCGFEAAEMEEYDRAIAFYRTAIRADARHYNAWYHMGSVYLKMGKIRHAEHHLRRAAEINPSSPVLLLCIGEVLEQSDNLPGALAIYEQATRLKVESTMAMVEYKRIRVLVALGRIAEAIAALQPLARVAPDEANIQFLLGKCYLRTGRNAEAMVAFTSARELQPKLDGAIKVVIAARGEDVADGDDEGM</sequence>
<evidence type="ECO:0000313" key="5">
    <source>
        <dbReference type="EMBL" id="WOO80130.1"/>
    </source>
</evidence>
<feature type="repeat" description="TPR" evidence="3">
    <location>
        <begin position="718"/>
        <end position="751"/>
    </location>
</feature>
<dbReference type="PROSITE" id="PS50005">
    <property type="entry name" value="TPR"/>
    <property type="match status" value="4"/>
</dbReference>
<dbReference type="GO" id="GO:0007091">
    <property type="term" value="P:metaphase/anaphase transition of mitotic cell cycle"/>
    <property type="evidence" value="ECO:0007669"/>
    <property type="project" value="TreeGrafter"/>
</dbReference>
<gene>
    <name evidence="5" type="primary">CDC27</name>
    <name evidence="5" type="ORF">LOC62_03G003643</name>
</gene>
<dbReference type="PANTHER" id="PTHR12558:SF13">
    <property type="entry name" value="CELL DIVISION CYCLE PROTEIN 27 HOMOLOG"/>
    <property type="match status" value="1"/>
</dbReference>
<feature type="region of interest" description="Disordered" evidence="4">
    <location>
        <begin position="322"/>
        <end position="430"/>
    </location>
</feature>
<dbReference type="GO" id="GO:0031145">
    <property type="term" value="P:anaphase-promoting complex-dependent catabolic process"/>
    <property type="evidence" value="ECO:0007669"/>
    <property type="project" value="TreeGrafter"/>
</dbReference>
<dbReference type="SMART" id="SM00028">
    <property type="entry name" value="TPR"/>
    <property type="match status" value="8"/>
</dbReference>
<evidence type="ECO:0000256" key="2">
    <source>
        <dbReference type="ARBA" id="ARBA00038210"/>
    </source>
</evidence>
<feature type="compositionally biased region" description="Basic and acidic residues" evidence="4">
    <location>
        <begin position="342"/>
        <end position="352"/>
    </location>
</feature>
<dbReference type="Pfam" id="PF13181">
    <property type="entry name" value="TPR_8"/>
    <property type="match status" value="1"/>
</dbReference>
<evidence type="ECO:0000256" key="3">
    <source>
        <dbReference type="PROSITE-ProRule" id="PRU00339"/>
    </source>
</evidence>
<dbReference type="PROSITE" id="PS50293">
    <property type="entry name" value="TPR_REGION"/>
    <property type="match status" value="1"/>
</dbReference>
<dbReference type="Pfam" id="PF13432">
    <property type="entry name" value="TPR_16"/>
    <property type="match status" value="2"/>
</dbReference>
<evidence type="ECO:0000256" key="1">
    <source>
        <dbReference type="ARBA" id="ARBA00022803"/>
    </source>
</evidence>
<keyword evidence="6" id="KW-1185">Reference proteome</keyword>
<dbReference type="Proteomes" id="UP000827549">
    <property type="component" value="Chromosome 3"/>
</dbReference>
<dbReference type="GO" id="GO:0016567">
    <property type="term" value="P:protein ubiquitination"/>
    <property type="evidence" value="ECO:0007669"/>
    <property type="project" value="TreeGrafter"/>
</dbReference>
<feature type="compositionally biased region" description="Pro residues" evidence="4">
    <location>
        <begin position="326"/>
        <end position="336"/>
    </location>
</feature>
<keyword evidence="5" id="KW-0132">Cell division</keyword>
<feature type="compositionally biased region" description="Low complexity" evidence="4">
    <location>
        <begin position="410"/>
        <end position="420"/>
    </location>
</feature>
<accession>A0AAF1BJQ3</accession>
<dbReference type="Pfam" id="PF00515">
    <property type="entry name" value="TPR_1"/>
    <property type="match status" value="1"/>
</dbReference>
<dbReference type="GO" id="GO:0005680">
    <property type="term" value="C:anaphase-promoting complex"/>
    <property type="evidence" value="ECO:0007669"/>
    <property type="project" value="TreeGrafter"/>
</dbReference>
<dbReference type="GeneID" id="87806884"/>
<dbReference type="InterPro" id="IPR011990">
    <property type="entry name" value="TPR-like_helical_dom_sf"/>
</dbReference>
<feature type="compositionally biased region" description="Polar residues" evidence="4">
    <location>
        <begin position="199"/>
        <end position="223"/>
    </location>
</feature>
<protein>
    <submittedName>
        <fullName evidence="5">Cell division cycle protein 27</fullName>
    </submittedName>
</protein>
<name>A0AAF1BJQ3_9TREE</name>
<dbReference type="Pfam" id="PF13174">
    <property type="entry name" value="TPR_6"/>
    <property type="match status" value="1"/>
</dbReference>
<evidence type="ECO:0000256" key="4">
    <source>
        <dbReference type="SAM" id="MobiDB-lite"/>
    </source>
</evidence>
<comment type="similarity">
    <text evidence="2">Belongs to the APC3/CDC27 family.</text>
</comment>
<dbReference type="PANTHER" id="PTHR12558">
    <property type="entry name" value="CELL DIVISION CYCLE 16,23,27"/>
    <property type="match status" value="1"/>
</dbReference>
<reference evidence="5" key="1">
    <citation type="submission" date="2023-10" db="EMBL/GenBank/DDBJ databases">
        <authorList>
            <person name="Noh H."/>
        </authorList>
    </citation>
    <scope>NUCLEOTIDE SEQUENCE</scope>
    <source>
        <strain evidence="5">DUCC4014</strain>
    </source>
</reference>
<keyword evidence="1 3" id="KW-0802">TPR repeat</keyword>
<evidence type="ECO:0000313" key="6">
    <source>
        <dbReference type="Proteomes" id="UP000827549"/>
    </source>
</evidence>
<feature type="repeat" description="TPR" evidence="3">
    <location>
        <begin position="546"/>
        <end position="579"/>
    </location>
</feature>
<feature type="region of interest" description="Disordered" evidence="4">
    <location>
        <begin position="193"/>
        <end position="223"/>
    </location>
</feature>
<feature type="repeat" description="TPR" evidence="3">
    <location>
        <begin position="580"/>
        <end position="613"/>
    </location>
</feature>
<feature type="repeat" description="TPR" evidence="3">
    <location>
        <begin position="614"/>
        <end position="647"/>
    </location>
</feature>
<dbReference type="AlphaFoldDB" id="A0AAF1BJQ3"/>
<dbReference type="InterPro" id="IPR019734">
    <property type="entry name" value="TPR_rpt"/>
</dbReference>